<proteinExistence type="predicted"/>
<evidence type="ECO:0000256" key="1">
    <source>
        <dbReference type="SAM" id="MobiDB-lite"/>
    </source>
</evidence>
<gene>
    <name evidence="2" type="ORF">HIM_04653</name>
</gene>
<feature type="region of interest" description="Disordered" evidence="1">
    <location>
        <begin position="106"/>
        <end position="126"/>
    </location>
</feature>
<dbReference type="AlphaFoldDB" id="A0A0F8A5S3"/>
<feature type="region of interest" description="Disordered" evidence="1">
    <location>
        <begin position="165"/>
        <end position="184"/>
    </location>
</feature>
<feature type="region of interest" description="Disordered" evidence="1">
    <location>
        <begin position="54"/>
        <end position="94"/>
    </location>
</feature>
<sequence length="196" mass="21584">MILWPGLYAAVPVPAYGPAPPRRWEDNESTRERCKRIARGVKLAVRRPFEPLIERNSRQDRSEDGVGALTNRKHRNESSSLPDGAQAQTKGRRMWAKWVARPAGKLLHRKKHSRPATLPSTSPRAPSLALSSASTLFLVNETAADLRAGQRSLSLDALPIMIPTSSRPIPEEPSQRQAAGGEANPGISTQLLMCVW</sequence>
<evidence type="ECO:0000313" key="3">
    <source>
        <dbReference type="Proteomes" id="UP000054481"/>
    </source>
</evidence>
<dbReference type="EMBL" id="KQ030514">
    <property type="protein sequence ID" value="KJZ75829.1"/>
    <property type="molecule type" value="Genomic_DNA"/>
</dbReference>
<reference evidence="2 3" key="1">
    <citation type="journal article" date="2014" name="Genome Biol. Evol.">
        <title>Comparative genomics and transcriptomics analyses reveal divergent lifestyle features of nematode endoparasitic fungus Hirsutella minnesotensis.</title>
        <authorList>
            <person name="Lai Y."/>
            <person name="Liu K."/>
            <person name="Zhang X."/>
            <person name="Zhang X."/>
            <person name="Li K."/>
            <person name="Wang N."/>
            <person name="Shu C."/>
            <person name="Wu Y."/>
            <person name="Wang C."/>
            <person name="Bushley K.E."/>
            <person name="Xiang M."/>
            <person name="Liu X."/>
        </authorList>
    </citation>
    <scope>NUCLEOTIDE SEQUENCE [LARGE SCALE GENOMIC DNA]</scope>
    <source>
        <strain evidence="2 3">3608</strain>
    </source>
</reference>
<feature type="compositionally biased region" description="Polar residues" evidence="1">
    <location>
        <begin position="78"/>
        <end position="89"/>
    </location>
</feature>
<keyword evidence="3" id="KW-1185">Reference proteome</keyword>
<feature type="compositionally biased region" description="Basic and acidic residues" evidence="1">
    <location>
        <begin position="54"/>
        <end position="64"/>
    </location>
</feature>
<accession>A0A0F8A5S3</accession>
<protein>
    <submittedName>
        <fullName evidence="2">Uncharacterized protein</fullName>
    </submittedName>
</protein>
<organism evidence="2 3">
    <name type="scientific">Hirsutella minnesotensis 3608</name>
    <dbReference type="NCBI Taxonomy" id="1043627"/>
    <lineage>
        <taxon>Eukaryota</taxon>
        <taxon>Fungi</taxon>
        <taxon>Dikarya</taxon>
        <taxon>Ascomycota</taxon>
        <taxon>Pezizomycotina</taxon>
        <taxon>Sordariomycetes</taxon>
        <taxon>Hypocreomycetidae</taxon>
        <taxon>Hypocreales</taxon>
        <taxon>Ophiocordycipitaceae</taxon>
        <taxon>Hirsutella</taxon>
    </lineage>
</organism>
<name>A0A0F8A5S3_9HYPO</name>
<dbReference type="Proteomes" id="UP000054481">
    <property type="component" value="Unassembled WGS sequence"/>
</dbReference>
<evidence type="ECO:0000313" key="2">
    <source>
        <dbReference type="EMBL" id="KJZ75829.1"/>
    </source>
</evidence>
<feature type="compositionally biased region" description="Low complexity" evidence="1">
    <location>
        <begin position="115"/>
        <end position="126"/>
    </location>
</feature>